<dbReference type="InterPro" id="IPR002563">
    <property type="entry name" value="Flavin_Rdtase-like_dom"/>
</dbReference>
<evidence type="ECO:0000256" key="1">
    <source>
        <dbReference type="ARBA" id="ARBA00023002"/>
    </source>
</evidence>
<dbReference type="SUPFAM" id="SSF50475">
    <property type="entry name" value="FMN-binding split barrel"/>
    <property type="match status" value="1"/>
</dbReference>
<dbReference type="GO" id="GO:0010181">
    <property type="term" value="F:FMN binding"/>
    <property type="evidence" value="ECO:0007669"/>
    <property type="project" value="InterPro"/>
</dbReference>
<comment type="caution">
    <text evidence="3">The sequence shown here is derived from an EMBL/GenBank/DDBJ whole genome shotgun (WGS) entry which is preliminary data.</text>
</comment>
<keyword evidence="1" id="KW-0560">Oxidoreductase</keyword>
<accession>A0A7X5RM01</accession>
<dbReference type="EMBL" id="JAAAWN010000020">
    <property type="protein sequence ID" value="NDV92264.1"/>
    <property type="molecule type" value="Genomic_DNA"/>
</dbReference>
<dbReference type="Proteomes" id="UP000470213">
    <property type="component" value="Unassembled WGS sequence"/>
</dbReference>
<sequence>MTITAVKNAVTEVLPPVTPEAYRQGMSSLAAAVNIVTTNGPDGPAGFTATAVCSVSDNPATLLVCLNRSASVHQVFKNSTHLVINTLTSQHQPISNLFGGKAPMAERFESGEWLTSKTGSPMLKDAAVSFDCIITDVKSVATHDVLFCQVVDITQDEDADALLYYQRGYNSACKNT</sequence>
<feature type="domain" description="Flavin reductase like" evidence="2">
    <location>
        <begin position="26"/>
        <end position="171"/>
    </location>
</feature>
<dbReference type="AlphaFoldDB" id="A0A7X5RM01"/>
<dbReference type="PANTHER" id="PTHR30466">
    <property type="entry name" value="FLAVIN REDUCTASE"/>
    <property type="match status" value="1"/>
</dbReference>
<dbReference type="GO" id="GO:0042602">
    <property type="term" value="F:riboflavin reductase (NADPH) activity"/>
    <property type="evidence" value="ECO:0007669"/>
    <property type="project" value="TreeGrafter"/>
</dbReference>
<dbReference type="Pfam" id="PF01613">
    <property type="entry name" value="Flavin_Reduct"/>
    <property type="match status" value="1"/>
</dbReference>
<dbReference type="Gene3D" id="2.30.110.10">
    <property type="entry name" value="Electron Transport, Fmn-binding Protein, Chain A"/>
    <property type="match status" value="1"/>
</dbReference>
<protein>
    <submittedName>
        <fullName evidence="3">FMN reductase</fullName>
    </submittedName>
</protein>
<proteinExistence type="predicted"/>
<dbReference type="InterPro" id="IPR012349">
    <property type="entry name" value="Split_barrel_FMN-bd"/>
</dbReference>
<reference evidence="3 4" key="1">
    <citation type="submission" date="2020-01" db="EMBL/GenBank/DDBJ databases">
        <authorList>
            <person name="Chen J."/>
            <person name="Zhu S."/>
            <person name="Yang J."/>
        </authorList>
    </citation>
    <scope>NUCLEOTIDE SEQUENCE [LARGE SCALE GENOMIC DNA]</scope>
    <source>
        <strain evidence="3 4">345S023</strain>
    </source>
</reference>
<evidence type="ECO:0000313" key="4">
    <source>
        <dbReference type="Proteomes" id="UP000470213"/>
    </source>
</evidence>
<dbReference type="RefSeq" id="WP_163086793.1">
    <property type="nucleotide sequence ID" value="NZ_JAAAWN010000020.1"/>
</dbReference>
<dbReference type="PANTHER" id="PTHR30466:SF1">
    <property type="entry name" value="FMN REDUCTASE (NADH) RUTF"/>
    <property type="match status" value="1"/>
</dbReference>
<gene>
    <name evidence="3" type="ORF">GTH32_13870</name>
</gene>
<name>A0A7X5RM01_9ALTE</name>
<evidence type="ECO:0000259" key="2">
    <source>
        <dbReference type="SMART" id="SM00903"/>
    </source>
</evidence>
<dbReference type="GO" id="GO:0006208">
    <property type="term" value="P:pyrimidine nucleobase catabolic process"/>
    <property type="evidence" value="ECO:0007669"/>
    <property type="project" value="TreeGrafter"/>
</dbReference>
<evidence type="ECO:0000313" key="3">
    <source>
        <dbReference type="EMBL" id="NDV92264.1"/>
    </source>
</evidence>
<organism evidence="3 4">
    <name type="scientific">Alteromonas profundi</name>
    <dbReference type="NCBI Taxonomy" id="2696062"/>
    <lineage>
        <taxon>Bacteria</taxon>
        <taxon>Pseudomonadati</taxon>
        <taxon>Pseudomonadota</taxon>
        <taxon>Gammaproteobacteria</taxon>
        <taxon>Alteromonadales</taxon>
        <taxon>Alteromonadaceae</taxon>
        <taxon>Alteromonas/Salinimonas group</taxon>
        <taxon>Alteromonas</taxon>
    </lineage>
</organism>
<dbReference type="InterPro" id="IPR050268">
    <property type="entry name" value="NADH-dep_flavin_reductase"/>
</dbReference>
<dbReference type="SMART" id="SM00903">
    <property type="entry name" value="Flavin_Reduct"/>
    <property type="match status" value="1"/>
</dbReference>
<keyword evidence="4" id="KW-1185">Reference proteome</keyword>